<keyword evidence="13" id="KW-1185">Reference proteome</keyword>
<dbReference type="PRINTS" id="PR00722">
    <property type="entry name" value="CHYMOTRYPSIN"/>
</dbReference>
<evidence type="ECO:0000313" key="14">
    <source>
        <dbReference type="RefSeq" id="XP_017023723.1"/>
    </source>
</evidence>
<dbReference type="SMART" id="SM00020">
    <property type="entry name" value="Tryp_SPc"/>
    <property type="match status" value="1"/>
</dbReference>
<dbReference type="PROSITE" id="PS50240">
    <property type="entry name" value="TRYPSIN_DOM"/>
    <property type="match status" value="1"/>
</dbReference>
<feature type="compositionally biased region" description="Polar residues" evidence="10">
    <location>
        <begin position="215"/>
        <end position="224"/>
    </location>
</feature>
<organism evidence="13 14">
    <name type="scientific">Drosophila kikkawai</name>
    <name type="common">Fruit fly</name>
    <dbReference type="NCBI Taxonomy" id="30033"/>
    <lineage>
        <taxon>Eukaryota</taxon>
        <taxon>Metazoa</taxon>
        <taxon>Ecdysozoa</taxon>
        <taxon>Arthropoda</taxon>
        <taxon>Hexapoda</taxon>
        <taxon>Insecta</taxon>
        <taxon>Pterygota</taxon>
        <taxon>Neoptera</taxon>
        <taxon>Endopterygota</taxon>
        <taxon>Diptera</taxon>
        <taxon>Brachycera</taxon>
        <taxon>Muscomorpha</taxon>
        <taxon>Ephydroidea</taxon>
        <taxon>Drosophilidae</taxon>
        <taxon>Drosophila</taxon>
        <taxon>Sophophora</taxon>
    </lineage>
</organism>
<dbReference type="InterPro" id="IPR001254">
    <property type="entry name" value="Trypsin_dom"/>
</dbReference>
<evidence type="ECO:0000256" key="6">
    <source>
        <dbReference type="ARBA" id="ARBA00022825"/>
    </source>
</evidence>
<evidence type="ECO:0000256" key="1">
    <source>
        <dbReference type="ARBA" id="ARBA00004613"/>
    </source>
</evidence>
<accession>A0A6P4IMH1</accession>
<feature type="compositionally biased region" description="Polar residues" evidence="10">
    <location>
        <begin position="235"/>
        <end position="249"/>
    </location>
</feature>
<gene>
    <name evidence="14" type="primary">LOC108075705</name>
</gene>
<dbReference type="InterPro" id="IPR001314">
    <property type="entry name" value="Peptidase_S1A"/>
</dbReference>
<evidence type="ECO:0000256" key="8">
    <source>
        <dbReference type="ARBA" id="ARBA00023157"/>
    </source>
</evidence>
<feature type="region of interest" description="Disordered" evidence="10">
    <location>
        <begin position="163"/>
        <end position="189"/>
    </location>
</feature>
<keyword evidence="8" id="KW-1015">Disulfide bond</keyword>
<evidence type="ECO:0000256" key="3">
    <source>
        <dbReference type="ARBA" id="ARBA00022670"/>
    </source>
</evidence>
<keyword evidence="6" id="KW-0720">Serine protease</keyword>
<evidence type="ECO:0000256" key="9">
    <source>
        <dbReference type="ARBA" id="ARBA00024195"/>
    </source>
</evidence>
<dbReference type="SUPFAM" id="SSF50494">
    <property type="entry name" value="Trypsin-like serine proteases"/>
    <property type="match status" value="1"/>
</dbReference>
<evidence type="ECO:0000256" key="11">
    <source>
        <dbReference type="SAM" id="SignalP"/>
    </source>
</evidence>
<proteinExistence type="inferred from homology"/>
<dbReference type="FunFam" id="2.40.10.10:FF:000146">
    <property type="entry name" value="Serine protease 53"/>
    <property type="match status" value="1"/>
</dbReference>
<dbReference type="PANTHER" id="PTHR24256">
    <property type="entry name" value="TRYPTASE-RELATED"/>
    <property type="match status" value="1"/>
</dbReference>
<feature type="chain" id="PRO_5028244843" evidence="11">
    <location>
        <begin position="27"/>
        <end position="531"/>
    </location>
</feature>
<evidence type="ECO:0000256" key="5">
    <source>
        <dbReference type="ARBA" id="ARBA00022801"/>
    </source>
</evidence>
<reference evidence="14" key="1">
    <citation type="submission" date="2025-08" db="UniProtKB">
        <authorList>
            <consortium name="RefSeq"/>
        </authorList>
    </citation>
    <scope>IDENTIFICATION</scope>
    <source>
        <strain evidence="14">14028-0561.14</strain>
        <tissue evidence="14">Whole fly</tissue>
    </source>
</reference>
<dbReference type="Gene3D" id="2.40.10.10">
    <property type="entry name" value="Trypsin-like serine proteases"/>
    <property type="match status" value="1"/>
</dbReference>
<comment type="subcellular location">
    <subcellularLocation>
        <location evidence="1">Secreted</location>
    </subcellularLocation>
</comment>
<keyword evidence="5" id="KW-0378">Hydrolase</keyword>
<dbReference type="InterPro" id="IPR043504">
    <property type="entry name" value="Peptidase_S1_PA_chymotrypsin"/>
</dbReference>
<dbReference type="GO" id="GO:0005576">
    <property type="term" value="C:extracellular region"/>
    <property type="evidence" value="ECO:0007669"/>
    <property type="project" value="UniProtKB-SubCell"/>
</dbReference>
<feature type="domain" description="Peptidase S1" evidence="12">
    <location>
        <begin position="283"/>
        <end position="530"/>
    </location>
</feature>
<dbReference type="RefSeq" id="XP_017023723.1">
    <property type="nucleotide sequence ID" value="XM_017168234.3"/>
</dbReference>
<dbReference type="GO" id="GO:0004252">
    <property type="term" value="F:serine-type endopeptidase activity"/>
    <property type="evidence" value="ECO:0007669"/>
    <property type="project" value="InterPro"/>
</dbReference>
<dbReference type="InterPro" id="IPR031986">
    <property type="entry name" value="GD_N"/>
</dbReference>
<sequence>MRRPQLLVVTALPLLLAFLLVSPALGQLPPNACFLNFVYRGYQGQFIGLVSVRLDPVQEYHDIHLEFSQPGYHNFSQNVGNIVLADGTDTSVSNVLREKPVLYRVDFPLPRSPPKITSIEMNGEELCSGLKYPKPRTGITMTHTLIMPNPNRQPSQARTTFTGDWERNYPTRTPTPPSQPSAHKNDDWEWMGSPSNVSLTLNDTLFGPGRDFQPSLGSSLSRPNQPAAPLPGRPQSRQPSERWITTTSPPEVHNRETLVSQQAPTRSASIQCGRERATTTPLVFQGTRLQRGQMPWLVGMFERRESNGPIFFCGGSLIGASTVLSAAHCFRIPGFRDLPASSTAVSLGRNSLNLLSDGEFRRVAQLLIHDKYKYEQYTEADLALVRLETPVPLNDYIVPICLWSTANRMDLPQGEKTYVAGWGPDESGTGNSDIAKLADMNIVSEANCHRQLPPGPLFQPSTLCAQKAGTGPCSTDGGGPLMLREGGVFVLRGVIAGGVVDMERNTCDLARPSVFTDVAKHIDWVRRNMWD</sequence>
<keyword evidence="7" id="KW-0865">Zymogen</keyword>
<evidence type="ECO:0000256" key="7">
    <source>
        <dbReference type="ARBA" id="ARBA00023145"/>
    </source>
</evidence>
<evidence type="ECO:0000259" key="12">
    <source>
        <dbReference type="PROSITE" id="PS50240"/>
    </source>
</evidence>
<keyword evidence="4 11" id="KW-0732">Signal</keyword>
<dbReference type="CDD" id="cd00190">
    <property type="entry name" value="Tryp_SPc"/>
    <property type="match status" value="1"/>
</dbReference>
<keyword evidence="3" id="KW-0645">Protease</keyword>
<name>A0A6P4IMH1_DROKI</name>
<dbReference type="Pfam" id="PF16030">
    <property type="entry name" value="GD_N"/>
    <property type="match status" value="1"/>
</dbReference>
<dbReference type="InterPro" id="IPR051487">
    <property type="entry name" value="Ser/Thr_Proteases_Immune/Dev"/>
</dbReference>
<evidence type="ECO:0000256" key="10">
    <source>
        <dbReference type="SAM" id="MobiDB-lite"/>
    </source>
</evidence>
<dbReference type="AlphaFoldDB" id="A0A6P4IMH1"/>
<evidence type="ECO:0000313" key="13">
    <source>
        <dbReference type="Proteomes" id="UP001652661"/>
    </source>
</evidence>
<comment type="similarity">
    <text evidence="9">Belongs to the peptidase S1 family. CLIP subfamily.</text>
</comment>
<evidence type="ECO:0000256" key="4">
    <source>
        <dbReference type="ARBA" id="ARBA00022729"/>
    </source>
</evidence>
<dbReference type="GO" id="GO:0006508">
    <property type="term" value="P:proteolysis"/>
    <property type="evidence" value="ECO:0007669"/>
    <property type="project" value="UniProtKB-KW"/>
</dbReference>
<protein>
    <submittedName>
        <fullName evidence="14">Enteropeptidase</fullName>
    </submittedName>
</protein>
<dbReference type="OrthoDB" id="6147874at2759"/>
<dbReference type="GeneID" id="108075705"/>
<dbReference type="PROSITE" id="PS00134">
    <property type="entry name" value="TRYPSIN_HIS"/>
    <property type="match status" value="1"/>
</dbReference>
<keyword evidence="2" id="KW-0964">Secreted</keyword>
<dbReference type="Pfam" id="PF00089">
    <property type="entry name" value="Trypsin"/>
    <property type="match status" value="1"/>
</dbReference>
<feature type="region of interest" description="Disordered" evidence="10">
    <location>
        <begin position="201"/>
        <end position="252"/>
    </location>
</feature>
<dbReference type="InterPro" id="IPR009003">
    <property type="entry name" value="Peptidase_S1_PA"/>
</dbReference>
<dbReference type="Proteomes" id="UP001652661">
    <property type="component" value="Chromosome 3R"/>
</dbReference>
<evidence type="ECO:0000256" key="2">
    <source>
        <dbReference type="ARBA" id="ARBA00022525"/>
    </source>
</evidence>
<feature type="signal peptide" evidence="11">
    <location>
        <begin position="1"/>
        <end position="26"/>
    </location>
</feature>
<dbReference type="InterPro" id="IPR018114">
    <property type="entry name" value="TRYPSIN_HIS"/>
</dbReference>